<sequence>MAGCNGSFKTTFLEALTVALSIISQNVYNVRSTFTLASTLRMDSLWHYFLAKGGMDISLNEYRITHASLDDLFKVRPIQPLQDLALPNGFKLTKDDKVIRILRIDIAQNSVLSIQDITPDEIKRLPNYRFVAFSIPNPISVDFINSFLSSVSFASVKDILKKLLNLELVGMKPDEFGRPNIVVTENENDVEIQFLGSGFASLILLTLASSNDIVIYDNIENHLHPQLMFKAIELMKESNSQWFITTQSMEFLDYLLTETDGVNVMVYEFMRRGNSIHIKQIEGSYAKELSQELSEDLRGAC</sequence>
<reference evidence="1 2" key="1">
    <citation type="journal article" date="2015" name="Appl. Environ. Microbiol.">
        <title>Nanoarchaeota, Their Sulfolobales Host, and Nanoarchaeota Virus Distribution across Yellowstone National Park Hot Springs.</title>
        <authorList>
            <person name="Munson-McGee J.H."/>
            <person name="Field E.K."/>
            <person name="Bateson M."/>
            <person name="Rooney C."/>
            <person name="Stepanauskas R."/>
            <person name="Young M.J."/>
        </authorList>
    </citation>
    <scope>NUCLEOTIDE SEQUENCE [LARGE SCALE GENOMIC DNA]</scope>
    <source>
        <strain evidence="1">SCGC AC-742_N10</strain>
    </source>
</reference>
<name>A0A2T9X4N1_9CREN</name>
<protein>
    <submittedName>
        <fullName evidence="1">Uncharacterized protein</fullName>
    </submittedName>
</protein>
<evidence type="ECO:0000313" key="2">
    <source>
        <dbReference type="Proteomes" id="UP000245638"/>
    </source>
</evidence>
<organism evidence="1 2">
    <name type="scientific">Acidianus hospitalis</name>
    <dbReference type="NCBI Taxonomy" id="563177"/>
    <lineage>
        <taxon>Archaea</taxon>
        <taxon>Thermoproteota</taxon>
        <taxon>Thermoprotei</taxon>
        <taxon>Sulfolobales</taxon>
        <taxon>Sulfolobaceae</taxon>
        <taxon>Acidianus</taxon>
    </lineage>
</organism>
<dbReference type="PANTHER" id="PTHR43581:SF4">
    <property type="entry name" value="ATP_GTP PHOSPHATASE"/>
    <property type="match status" value="1"/>
</dbReference>
<dbReference type="InterPro" id="IPR027417">
    <property type="entry name" value="P-loop_NTPase"/>
</dbReference>
<proteinExistence type="predicted"/>
<dbReference type="EMBL" id="QEFD01000166">
    <property type="protein sequence ID" value="PVU74995.1"/>
    <property type="molecule type" value="Genomic_DNA"/>
</dbReference>
<evidence type="ECO:0000313" key="1">
    <source>
        <dbReference type="EMBL" id="PVU74995.1"/>
    </source>
</evidence>
<dbReference type="Proteomes" id="UP000245638">
    <property type="component" value="Unassembled WGS sequence"/>
</dbReference>
<dbReference type="Gene3D" id="3.40.50.300">
    <property type="entry name" value="P-loop containing nucleotide triphosphate hydrolases"/>
    <property type="match status" value="1"/>
</dbReference>
<comment type="caution">
    <text evidence="1">The sequence shown here is derived from an EMBL/GenBank/DDBJ whole genome shotgun (WGS) entry which is preliminary data.</text>
</comment>
<dbReference type="PANTHER" id="PTHR43581">
    <property type="entry name" value="ATP/GTP PHOSPHATASE"/>
    <property type="match status" value="1"/>
</dbReference>
<dbReference type="AlphaFoldDB" id="A0A2T9X4N1"/>
<dbReference type="InterPro" id="IPR051396">
    <property type="entry name" value="Bact_Antivir_Def_Nuclease"/>
</dbReference>
<dbReference type="SUPFAM" id="SSF52540">
    <property type="entry name" value="P-loop containing nucleoside triphosphate hydrolases"/>
    <property type="match status" value="1"/>
</dbReference>
<accession>A0A2T9X4N1</accession>
<gene>
    <name evidence="1" type="ORF">DDW13_05665</name>
</gene>